<organism evidence="1 2">
    <name type="scientific">Phnomibacter ginsenosidimutans</name>
    <dbReference type="NCBI Taxonomy" id="2676868"/>
    <lineage>
        <taxon>Bacteria</taxon>
        <taxon>Pseudomonadati</taxon>
        <taxon>Bacteroidota</taxon>
        <taxon>Chitinophagia</taxon>
        <taxon>Chitinophagales</taxon>
        <taxon>Chitinophagaceae</taxon>
        <taxon>Phnomibacter</taxon>
    </lineage>
</organism>
<accession>A0A6I6GLZ4</accession>
<dbReference type="InterPro" id="IPR038636">
    <property type="entry name" value="Wzi_sf"/>
</dbReference>
<evidence type="ECO:0000313" key="1">
    <source>
        <dbReference type="EMBL" id="QGW28698.1"/>
    </source>
</evidence>
<evidence type="ECO:0000313" key="2">
    <source>
        <dbReference type="Proteomes" id="UP000426027"/>
    </source>
</evidence>
<protein>
    <recommendedName>
        <fullName evidence="3">Capsule assembly Wzi family protein</fullName>
    </recommendedName>
</protein>
<name>A0A6I6GLZ4_9BACT</name>
<dbReference type="RefSeq" id="WP_157479051.1">
    <property type="nucleotide sequence ID" value="NZ_CP046566.1"/>
</dbReference>
<keyword evidence="2" id="KW-1185">Reference proteome</keyword>
<proteinExistence type="predicted"/>
<gene>
    <name evidence="1" type="ORF">GLV81_11850</name>
</gene>
<reference evidence="1 2" key="1">
    <citation type="submission" date="2019-11" db="EMBL/GenBank/DDBJ databases">
        <authorList>
            <person name="Im W.T."/>
        </authorList>
    </citation>
    <scope>NUCLEOTIDE SEQUENCE [LARGE SCALE GENOMIC DNA]</scope>
    <source>
        <strain evidence="1 2">SB-02</strain>
    </source>
</reference>
<dbReference type="KEGG" id="fls:GLV81_11850"/>
<dbReference type="Gene3D" id="2.40.160.130">
    <property type="entry name" value="Capsule assembly protein Wzi"/>
    <property type="match status" value="1"/>
</dbReference>
<sequence length="463" mass="52610">MPSWKSKQPFLGFLWPTKGNMIEVSNKDFYLSINPAINQQQSVETDFDKRVFVNSKGVIARGLIAQKIGFHFFLTDNQEQGPLQFRRFVDTMGAVPGAGYWKYFKTNRGVDYFDARGSVSWNVSRYINMQFGYDQQFIGNGYRSLLLSNVAPPSLFLKFNTRIGKFNYTNLFSEVFPAQQLRTDRLYDRKYMATHHLSVNVLPWLNVGVFESMVFGEKNAFKASYLQPVILLNTLVGRKDGENNANVGLDFKANVLKKVQLYGQYLFDNLDGSDGKTGSDWWGNRHAFQLGGKYVDVLGISNLDLQLECNQIRPFTYSGGDSVTAYSNYRQPLAHPMGANLREVVGIVRYQPLRKLYLQARASYWQQGLDSAGYSFGSNVNRLNTLSTAGGSRLREGNYPMLSGIGSKGVLGSFTASYELKENLFLDANLMYRIFDTDVQAKQTTTVAGIGIRWNMFRREYDY</sequence>
<dbReference type="Proteomes" id="UP000426027">
    <property type="component" value="Chromosome"/>
</dbReference>
<dbReference type="AlphaFoldDB" id="A0A6I6GLZ4"/>
<dbReference type="EMBL" id="CP046566">
    <property type="protein sequence ID" value="QGW28698.1"/>
    <property type="molecule type" value="Genomic_DNA"/>
</dbReference>
<evidence type="ECO:0008006" key="3">
    <source>
        <dbReference type="Google" id="ProtNLM"/>
    </source>
</evidence>